<dbReference type="CDD" id="cd07067">
    <property type="entry name" value="HP_PGM_like"/>
    <property type="match status" value="1"/>
</dbReference>
<dbReference type="KEGG" id="kng:KNAG_0G02950"/>
<feature type="active site" description="Tele-phosphohistidine intermediate" evidence="7">
    <location>
        <position position="25"/>
    </location>
</feature>
<dbReference type="OMA" id="NYPNMET"/>
<dbReference type="HOGENOM" id="CLU_033323_9_2_1"/>
<dbReference type="GO" id="GO:0004331">
    <property type="term" value="F:fructose-2,6-bisphosphate 2-phosphatase activity"/>
    <property type="evidence" value="ECO:0007669"/>
    <property type="project" value="TreeGrafter"/>
</dbReference>
<dbReference type="STRING" id="1071383.J7S191"/>
<sequence length="234" mass="25663">MTRARETGYTSNEDDNVVRVFLVRHGQTDHNVKKILQGHRDIPLNVDGVKQSHSLGEYLQSRGVHFDRVYSSDLTRCRETTAELLLPVDDAPAPPVKYDARLRERDMGVIEGMHLAEAERYAAKHGGGSFRDFGEPADQFMARLRAGLEAAVKDASAHGCKNVAVVSHGGAIRGLLKWLVQGAGGGDLQQVIVFNTSVTVVDYTKHDGQYTVRTVGNTAHLGDGEFVVSDLKLR</sequence>
<evidence type="ECO:0000256" key="4">
    <source>
        <dbReference type="ARBA" id="ARBA00022490"/>
    </source>
</evidence>
<keyword evidence="4" id="KW-0963">Cytoplasm</keyword>
<evidence type="ECO:0000256" key="3">
    <source>
        <dbReference type="ARBA" id="ARBA00006717"/>
    </source>
</evidence>
<dbReference type="SUPFAM" id="SSF53254">
    <property type="entry name" value="Phosphoglycerate mutase-like"/>
    <property type="match status" value="1"/>
</dbReference>
<dbReference type="GO" id="GO:0005829">
    <property type="term" value="C:cytosol"/>
    <property type="evidence" value="ECO:0007669"/>
    <property type="project" value="TreeGrafter"/>
</dbReference>
<reference evidence="9 10" key="1">
    <citation type="journal article" date="2011" name="Proc. Natl. Acad. Sci. U.S.A.">
        <title>Evolutionary erosion of yeast sex chromosomes by mating-type switching accidents.</title>
        <authorList>
            <person name="Gordon J.L."/>
            <person name="Armisen D."/>
            <person name="Proux-Wera E."/>
            <person name="Oheigeartaigh S.S."/>
            <person name="Byrne K.P."/>
            <person name="Wolfe K.H."/>
        </authorList>
    </citation>
    <scope>NUCLEOTIDE SEQUENCE [LARGE SCALE GENOMIC DNA]</scope>
    <source>
        <strain evidence="10">ATCC MYA-139 / BCRC 22969 / CBS 8797 / CCRC 22969 / KCTC 17520 / NBRC 10181 / NCYC 3082</strain>
    </source>
</reference>
<name>J7S191_HUIN7</name>
<gene>
    <name evidence="9" type="primary">KNAG0G02950</name>
    <name evidence="9" type="ordered locus">KNAG_0G02950</name>
</gene>
<dbReference type="GO" id="GO:0005634">
    <property type="term" value="C:nucleus"/>
    <property type="evidence" value="ECO:0007669"/>
    <property type="project" value="UniProtKB-SubCell"/>
</dbReference>
<dbReference type="eggNOG" id="KOG0235">
    <property type="taxonomic scope" value="Eukaryota"/>
</dbReference>
<dbReference type="Gene3D" id="3.40.50.1240">
    <property type="entry name" value="Phosphoglycerate mutase-like"/>
    <property type="match status" value="1"/>
</dbReference>
<dbReference type="RefSeq" id="XP_022465598.1">
    <property type="nucleotide sequence ID" value="XM_022609176.1"/>
</dbReference>
<dbReference type="PANTHER" id="PTHR46517">
    <property type="entry name" value="FRUCTOSE-2,6-BISPHOSPHATASE TIGAR"/>
    <property type="match status" value="1"/>
</dbReference>
<dbReference type="InterPro" id="IPR051695">
    <property type="entry name" value="Phosphoglycerate_Mutase"/>
</dbReference>
<dbReference type="EMBL" id="HE978320">
    <property type="protein sequence ID" value="CCK71352.1"/>
    <property type="molecule type" value="Genomic_DNA"/>
</dbReference>
<dbReference type="GO" id="GO:0043456">
    <property type="term" value="P:regulation of pentose-phosphate shunt"/>
    <property type="evidence" value="ECO:0007669"/>
    <property type="project" value="TreeGrafter"/>
</dbReference>
<evidence type="ECO:0000256" key="2">
    <source>
        <dbReference type="ARBA" id="ARBA00004496"/>
    </source>
</evidence>
<dbReference type="PANTHER" id="PTHR46517:SF1">
    <property type="entry name" value="FRUCTOSE-2,6-BISPHOSPHATASE TIGAR"/>
    <property type="match status" value="1"/>
</dbReference>
<dbReference type="Proteomes" id="UP000006310">
    <property type="component" value="Chromosome 7"/>
</dbReference>
<organism evidence="9 10">
    <name type="scientific">Huiozyma naganishii (strain ATCC MYA-139 / BCRC 22969 / CBS 8797 / KCTC 17520 / NBRC 10181 / NCYC 3082 / Yp74L-3)</name>
    <name type="common">Yeast</name>
    <name type="synonym">Kazachstania naganishii</name>
    <dbReference type="NCBI Taxonomy" id="1071383"/>
    <lineage>
        <taxon>Eukaryota</taxon>
        <taxon>Fungi</taxon>
        <taxon>Dikarya</taxon>
        <taxon>Ascomycota</taxon>
        <taxon>Saccharomycotina</taxon>
        <taxon>Saccharomycetes</taxon>
        <taxon>Saccharomycetales</taxon>
        <taxon>Saccharomycetaceae</taxon>
        <taxon>Huiozyma</taxon>
    </lineage>
</organism>
<keyword evidence="10" id="KW-1185">Reference proteome</keyword>
<dbReference type="AlphaFoldDB" id="J7S191"/>
<evidence type="ECO:0000256" key="6">
    <source>
        <dbReference type="ARBA" id="ARBA00023242"/>
    </source>
</evidence>
<evidence type="ECO:0000256" key="5">
    <source>
        <dbReference type="ARBA" id="ARBA00022801"/>
    </source>
</evidence>
<evidence type="ECO:0000256" key="8">
    <source>
        <dbReference type="PIRSR" id="PIRSR613078-2"/>
    </source>
</evidence>
<dbReference type="InterPro" id="IPR001345">
    <property type="entry name" value="PG/BPGM_mutase_AS"/>
</dbReference>
<dbReference type="SMART" id="SM00855">
    <property type="entry name" value="PGAM"/>
    <property type="match status" value="1"/>
</dbReference>
<evidence type="ECO:0000313" key="9">
    <source>
        <dbReference type="EMBL" id="CCK71352.1"/>
    </source>
</evidence>
<comment type="subcellular location">
    <subcellularLocation>
        <location evidence="2">Cytoplasm</location>
    </subcellularLocation>
    <subcellularLocation>
        <location evidence="1">Nucleus</location>
    </subcellularLocation>
</comment>
<dbReference type="OrthoDB" id="354304at2759"/>
<dbReference type="InterPro" id="IPR013078">
    <property type="entry name" value="His_Pase_superF_clade-1"/>
</dbReference>
<dbReference type="GO" id="GO:0045820">
    <property type="term" value="P:negative regulation of glycolytic process"/>
    <property type="evidence" value="ECO:0007669"/>
    <property type="project" value="TreeGrafter"/>
</dbReference>
<evidence type="ECO:0008006" key="11">
    <source>
        <dbReference type="Google" id="ProtNLM"/>
    </source>
</evidence>
<keyword evidence="6" id="KW-0539">Nucleus</keyword>
<dbReference type="Pfam" id="PF00300">
    <property type="entry name" value="His_Phos_1"/>
    <property type="match status" value="1"/>
</dbReference>
<proteinExistence type="inferred from homology"/>
<feature type="active site" description="Proton donor/acceptor" evidence="7">
    <location>
        <position position="104"/>
    </location>
</feature>
<accession>J7S191</accession>
<evidence type="ECO:0000256" key="7">
    <source>
        <dbReference type="PIRSR" id="PIRSR613078-1"/>
    </source>
</evidence>
<dbReference type="InterPro" id="IPR029033">
    <property type="entry name" value="His_PPase_superfam"/>
</dbReference>
<evidence type="ECO:0000313" key="10">
    <source>
        <dbReference type="Proteomes" id="UP000006310"/>
    </source>
</evidence>
<reference evidence="10" key="2">
    <citation type="submission" date="2012-08" db="EMBL/GenBank/DDBJ databases">
        <title>Genome sequence of Kazachstania naganishii.</title>
        <authorList>
            <person name="Gordon J.L."/>
            <person name="Armisen D."/>
            <person name="Proux-Wera E."/>
            <person name="OhEigeartaigh S.S."/>
            <person name="Byrne K.P."/>
            <person name="Wolfe K.H."/>
        </authorList>
    </citation>
    <scope>NUCLEOTIDE SEQUENCE [LARGE SCALE GENOMIC DNA]</scope>
    <source>
        <strain evidence="10">ATCC MYA-139 / BCRC 22969 / CBS 8797 / CCRC 22969 / KCTC 17520 / NBRC 10181 / NCYC 3082</strain>
    </source>
</reference>
<comment type="similarity">
    <text evidence="3">Belongs to the phosphoglycerate mutase family. BPG-dependent PGAM subfamily.</text>
</comment>
<feature type="binding site" evidence="8">
    <location>
        <position position="76"/>
    </location>
    <ligand>
        <name>substrate</name>
    </ligand>
</feature>
<dbReference type="GeneID" id="34527076"/>
<feature type="binding site" evidence="8">
    <location>
        <begin position="24"/>
        <end position="31"/>
    </location>
    <ligand>
        <name>substrate</name>
    </ligand>
</feature>
<dbReference type="FunFam" id="3.40.50.1240:FF:000051">
    <property type="entry name" value="Phosphoglycerate mutase"/>
    <property type="match status" value="1"/>
</dbReference>
<dbReference type="PROSITE" id="PS00175">
    <property type="entry name" value="PG_MUTASE"/>
    <property type="match status" value="1"/>
</dbReference>
<keyword evidence="5" id="KW-0378">Hydrolase</keyword>
<protein>
    <recommendedName>
        <fullName evidence="11">Phosphoglycerate mutase-like protein</fullName>
    </recommendedName>
</protein>
<evidence type="ECO:0000256" key="1">
    <source>
        <dbReference type="ARBA" id="ARBA00004123"/>
    </source>
</evidence>